<dbReference type="InterPro" id="IPR036864">
    <property type="entry name" value="Zn2-C6_fun-type_DNA-bd_sf"/>
</dbReference>
<keyword evidence="4" id="KW-0804">Transcription</keyword>
<feature type="domain" description="Zn(2)-C6 fungal-type" evidence="6">
    <location>
        <begin position="10"/>
        <end position="41"/>
    </location>
</feature>
<dbReference type="GO" id="GO:0000981">
    <property type="term" value="F:DNA-binding transcription factor activity, RNA polymerase II-specific"/>
    <property type="evidence" value="ECO:0007669"/>
    <property type="project" value="InterPro"/>
</dbReference>
<accession>A0AAD4I018</accession>
<dbReference type="SMART" id="SM00066">
    <property type="entry name" value="GAL4"/>
    <property type="match status" value="1"/>
</dbReference>
<dbReference type="Pfam" id="PF00172">
    <property type="entry name" value="Zn_clus"/>
    <property type="match status" value="1"/>
</dbReference>
<gene>
    <name evidence="7" type="ORF">NEMBOFW57_004005</name>
</gene>
<evidence type="ECO:0000313" key="7">
    <source>
        <dbReference type="EMBL" id="KAG7293944.1"/>
    </source>
</evidence>
<evidence type="ECO:0000313" key="8">
    <source>
        <dbReference type="Proteomes" id="UP001197093"/>
    </source>
</evidence>
<dbReference type="PANTHER" id="PTHR47660:SF3">
    <property type="entry name" value="FINGER DOMAIN PROTEIN, PUTATIVE (AFU_ORTHOLOGUE AFUA_4G03310)-RELATED"/>
    <property type="match status" value="1"/>
</dbReference>
<protein>
    <recommendedName>
        <fullName evidence="6">Zn(2)-C6 fungal-type domain-containing protein</fullName>
    </recommendedName>
</protein>
<evidence type="ECO:0000256" key="1">
    <source>
        <dbReference type="ARBA" id="ARBA00022723"/>
    </source>
</evidence>
<name>A0AAD4I018_9PEZI</name>
<dbReference type="GO" id="GO:0008270">
    <property type="term" value="F:zinc ion binding"/>
    <property type="evidence" value="ECO:0007669"/>
    <property type="project" value="InterPro"/>
</dbReference>
<dbReference type="PANTHER" id="PTHR47660">
    <property type="entry name" value="TRANSCRIPTION FACTOR WITH C2H2 AND ZN(2)-CYS(6) DNA BINDING DOMAIN (EUROFUNG)-RELATED-RELATED"/>
    <property type="match status" value="1"/>
</dbReference>
<dbReference type="AlphaFoldDB" id="A0AAD4I018"/>
<dbReference type="Gene3D" id="4.10.240.10">
    <property type="entry name" value="Zn(2)-C6 fungal-type DNA-binding domain"/>
    <property type="match status" value="1"/>
</dbReference>
<keyword evidence="3" id="KW-0805">Transcription regulation</keyword>
<dbReference type="PROSITE" id="PS50048">
    <property type="entry name" value="ZN2_CY6_FUNGAL_2"/>
    <property type="match status" value="1"/>
</dbReference>
<reference evidence="7" key="1">
    <citation type="submission" date="2023-02" db="EMBL/GenBank/DDBJ databases">
        <authorList>
            <person name="Palmer J.M."/>
        </authorList>
    </citation>
    <scope>NUCLEOTIDE SEQUENCE</scope>
    <source>
        <strain evidence="7">FW57</strain>
    </source>
</reference>
<dbReference type="SUPFAM" id="SSF57701">
    <property type="entry name" value="Zn2/Cys6 DNA-binding domain"/>
    <property type="match status" value="1"/>
</dbReference>
<keyword evidence="1" id="KW-0479">Metal-binding</keyword>
<sequence>MPLRASRRRACAACKQAKRRCDEQLPRCGRCQQRGLATCTYSRGAEGQPGATEDPFVGAADVPAPSYQDVPVHVPSFVDVLPAADPVGVAGYGASAFQYLLNDLHARRTGAGSSASAGISAGIPVVSDYGDDPWPIFFDASGPANTSISRTSMAYCVREYRAWPRRWVVEAMIPFIHPSLYAGLGSTSAARMGLAGGGEAVASALGLSSTSLTGLPPPLQDAFAVSAAYAAKNDANTDLVMQLVEAKTAALLYSPDQGNWTIMEQLAALQALLVYQVSRLFDGDIRQRALAETVEPVQAAWTAALQARVGADIFQGAELRPVPPLTTSDILFNSLASSSTGPAAFTMSDDLASGWQRWLFSESVRRTIITSFMVRGIYAMAKQGYCRLGPVVTDMSFTSNSRLWVAKTPERWRRAVSETDPGWIDRMNFSEMLSRADANDVDEFGVMMAVTYRGKEAVEDWMARDL</sequence>
<keyword evidence="8" id="KW-1185">Reference proteome</keyword>
<organism evidence="7 8">
    <name type="scientific">Staphylotrichum longicolle</name>
    <dbReference type="NCBI Taxonomy" id="669026"/>
    <lineage>
        <taxon>Eukaryota</taxon>
        <taxon>Fungi</taxon>
        <taxon>Dikarya</taxon>
        <taxon>Ascomycota</taxon>
        <taxon>Pezizomycotina</taxon>
        <taxon>Sordariomycetes</taxon>
        <taxon>Sordariomycetidae</taxon>
        <taxon>Sordariales</taxon>
        <taxon>Chaetomiaceae</taxon>
        <taxon>Staphylotrichum</taxon>
    </lineage>
</organism>
<dbReference type="PROSITE" id="PS00463">
    <property type="entry name" value="ZN2_CY6_FUNGAL_1"/>
    <property type="match status" value="1"/>
</dbReference>
<dbReference type="InterPro" id="IPR001138">
    <property type="entry name" value="Zn2Cys6_DnaBD"/>
</dbReference>
<evidence type="ECO:0000256" key="4">
    <source>
        <dbReference type="ARBA" id="ARBA00023163"/>
    </source>
</evidence>
<dbReference type="EMBL" id="JAHCVI010000001">
    <property type="protein sequence ID" value="KAG7293944.1"/>
    <property type="molecule type" value="Genomic_DNA"/>
</dbReference>
<keyword evidence="2" id="KW-0862">Zinc</keyword>
<dbReference type="Proteomes" id="UP001197093">
    <property type="component" value="Unassembled WGS sequence"/>
</dbReference>
<proteinExistence type="predicted"/>
<keyword evidence="5" id="KW-0539">Nucleus</keyword>
<evidence type="ECO:0000256" key="5">
    <source>
        <dbReference type="ARBA" id="ARBA00023242"/>
    </source>
</evidence>
<comment type="caution">
    <text evidence="7">The sequence shown here is derived from an EMBL/GenBank/DDBJ whole genome shotgun (WGS) entry which is preliminary data.</text>
</comment>
<evidence type="ECO:0000259" key="6">
    <source>
        <dbReference type="PROSITE" id="PS50048"/>
    </source>
</evidence>
<evidence type="ECO:0000256" key="2">
    <source>
        <dbReference type="ARBA" id="ARBA00022833"/>
    </source>
</evidence>
<evidence type="ECO:0000256" key="3">
    <source>
        <dbReference type="ARBA" id="ARBA00023015"/>
    </source>
</evidence>
<dbReference type="CDD" id="cd00067">
    <property type="entry name" value="GAL4"/>
    <property type="match status" value="1"/>
</dbReference>